<evidence type="ECO:0000256" key="2">
    <source>
        <dbReference type="ARBA" id="ARBA00022515"/>
    </source>
</evidence>
<protein>
    <recommendedName>
        <fullName evidence="10">DNA 5'-3' helicase</fullName>
        <ecNumber evidence="10">5.6.2.3</ecNumber>
    </recommendedName>
</protein>
<keyword evidence="5" id="KW-0378">Hydrolase</keyword>
<dbReference type="AlphaFoldDB" id="A0A612ETR8"/>
<dbReference type="GO" id="GO:0005829">
    <property type="term" value="C:cytosol"/>
    <property type="evidence" value="ECO:0007669"/>
    <property type="project" value="TreeGrafter"/>
</dbReference>
<evidence type="ECO:0000256" key="5">
    <source>
        <dbReference type="ARBA" id="ARBA00022801"/>
    </source>
</evidence>
<comment type="similarity">
    <text evidence="1">Belongs to the helicase family. DnaB subfamily.</text>
</comment>
<dbReference type="InterPro" id="IPR027417">
    <property type="entry name" value="P-loop_NTPase"/>
</dbReference>
<keyword evidence="8" id="KW-0238">DNA-binding</keyword>
<dbReference type="GO" id="GO:0006269">
    <property type="term" value="P:DNA replication, synthesis of primer"/>
    <property type="evidence" value="ECO:0007669"/>
    <property type="project" value="UniProtKB-KW"/>
</dbReference>
<proteinExistence type="inferred from homology"/>
<evidence type="ECO:0000256" key="10">
    <source>
        <dbReference type="ARBA" id="ARBA00044969"/>
    </source>
</evidence>
<evidence type="ECO:0000259" key="13">
    <source>
        <dbReference type="PROSITE" id="PS51199"/>
    </source>
</evidence>
<feature type="compositionally biased region" description="Basic and acidic residues" evidence="12">
    <location>
        <begin position="462"/>
        <end position="471"/>
    </location>
</feature>
<feature type="domain" description="SF4 helicase" evidence="13">
    <location>
        <begin position="184"/>
        <end position="459"/>
    </location>
</feature>
<dbReference type="Pfam" id="PF03796">
    <property type="entry name" value="DnaB_C"/>
    <property type="match status" value="1"/>
</dbReference>
<dbReference type="InterPro" id="IPR036185">
    <property type="entry name" value="DNA_heli_DnaB-like_N_sf"/>
</dbReference>
<dbReference type="EC" id="5.6.2.3" evidence="10"/>
<organism evidence="14">
    <name type="scientific">Salmonella enterica I</name>
    <dbReference type="NCBI Taxonomy" id="59201"/>
    <lineage>
        <taxon>Bacteria</taxon>
        <taxon>Pseudomonadati</taxon>
        <taxon>Pseudomonadota</taxon>
        <taxon>Gammaproteobacteria</taxon>
        <taxon>Enterobacterales</taxon>
        <taxon>Enterobacteriaceae</taxon>
        <taxon>Salmonella</taxon>
    </lineage>
</organism>
<dbReference type="Gene3D" id="3.40.50.300">
    <property type="entry name" value="P-loop containing nucleotide triphosphate hydrolases"/>
    <property type="match status" value="1"/>
</dbReference>
<dbReference type="InterPro" id="IPR019889">
    <property type="entry name" value="DNA_helicase_DnaB-like_phg"/>
</dbReference>
<evidence type="ECO:0000256" key="8">
    <source>
        <dbReference type="ARBA" id="ARBA00023125"/>
    </source>
</evidence>
<keyword evidence="6" id="KW-0347">Helicase</keyword>
<comment type="catalytic activity">
    <reaction evidence="11">
        <text>ATP + H2O = ADP + phosphate + H(+)</text>
        <dbReference type="Rhea" id="RHEA:13065"/>
        <dbReference type="ChEBI" id="CHEBI:15377"/>
        <dbReference type="ChEBI" id="CHEBI:15378"/>
        <dbReference type="ChEBI" id="CHEBI:30616"/>
        <dbReference type="ChEBI" id="CHEBI:43474"/>
        <dbReference type="ChEBI" id="CHEBI:456216"/>
        <dbReference type="EC" id="5.6.2.3"/>
    </reaction>
</comment>
<dbReference type="GO" id="GO:0016787">
    <property type="term" value="F:hydrolase activity"/>
    <property type="evidence" value="ECO:0007669"/>
    <property type="project" value="UniProtKB-KW"/>
</dbReference>
<dbReference type="CDD" id="cd00984">
    <property type="entry name" value="DnaB_C"/>
    <property type="match status" value="1"/>
</dbReference>
<keyword evidence="2" id="KW-0639">Primosome</keyword>
<dbReference type="NCBIfam" id="TIGR03600">
    <property type="entry name" value="phage_DnaB"/>
    <property type="match status" value="1"/>
</dbReference>
<name>A0A612ETR8_SALET</name>
<dbReference type="GO" id="GO:1990077">
    <property type="term" value="C:primosome complex"/>
    <property type="evidence" value="ECO:0007669"/>
    <property type="project" value="UniProtKB-KW"/>
</dbReference>
<evidence type="ECO:0000256" key="4">
    <source>
        <dbReference type="ARBA" id="ARBA00022741"/>
    </source>
</evidence>
<dbReference type="PANTHER" id="PTHR30153:SF2">
    <property type="entry name" value="REPLICATIVE DNA HELICASE"/>
    <property type="match status" value="1"/>
</dbReference>
<dbReference type="InterPro" id="IPR016136">
    <property type="entry name" value="DNA_helicase_N/primase_C"/>
</dbReference>
<feature type="region of interest" description="Disordered" evidence="12">
    <location>
        <begin position="457"/>
        <end position="477"/>
    </location>
</feature>
<reference evidence="14" key="1">
    <citation type="submission" date="2019-09" db="EMBL/GenBank/DDBJ databases">
        <authorList>
            <consortium name="GenomeTrakr network: Whole genome sequencing for foodborne pathogen traceback"/>
        </authorList>
    </citation>
    <scope>NUCLEOTIDE SEQUENCE</scope>
    <source>
        <strain evidence="14">AUSMDU00020808</strain>
    </source>
</reference>
<dbReference type="Pfam" id="PF00772">
    <property type="entry name" value="DnaB"/>
    <property type="match status" value="1"/>
</dbReference>
<keyword evidence="7" id="KW-0067">ATP-binding</keyword>
<comment type="caution">
    <text evidence="14">The sequence shown here is derived from an EMBL/GenBank/DDBJ whole genome shotgun (WGS) entry which is preliminary data.</text>
</comment>
<dbReference type="GO" id="GO:0003677">
    <property type="term" value="F:DNA binding"/>
    <property type="evidence" value="ECO:0007669"/>
    <property type="project" value="UniProtKB-KW"/>
</dbReference>
<keyword evidence="9" id="KW-0413">Isomerase</keyword>
<dbReference type="EMBL" id="AAKVDC010000010">
    <property type="protein sequence ID" value="ECW0478995.1"/>
    <property type="molecule type" value="Genomic_DNA"/>
</dbReference>
<dbReference type="InterPro" id="IPR007694">
    <property type="entry name" value="DNA_helicase_DnaB-like_C"/>
</dbReference>
<evidence type="ECO:0000313" key="14">
    <source>
        <dbReference type="EMBL" id="ECW0478995.1"/>
    </source>
</evidence>
<evidence type="ECO:0000256" key="9">
    <source>
        <dbReference type="ARBA" id="ARBA00023235"/>
    </source>
</evidence>
<keyword evidence="4" id="KW-0547">Nucleotide-binding</keyword>
<evidence type="ECO:0000256" key="3">
    <source>
        <dbReference type="ARBA" id="ARBA00022705"/>
    </source>
</evidence>
<evidence type="ECO:0000256" key="12">
    <source>
        <dbReference type="SAM" id="MobiDB-lite"/>
    </source>
</evidence>
<evidence type="ECO:0000256" key="7">
    <source>
        <dbReference type="ARBA" id="ARBA00022840"/>
    </source>
</evidence>
<dbReference type="SUPFAM" id="SSF52540">
    <property type="entry name" value="P-loop containing nucleoside triphosphate hydrolases"/>
    <property type="match status" value="1"/>
</dbReference>
<dbReference type="PROSITE" id="PS51199">
    <property type="entry name" value="SF4_HELICASE"/>
    <property type="match status" value="1"/>
</dbReference>
<gene>
    <name evidence="14" type="ORF">F3P74_13175</name>
</gene>
<dbReference type="SUPFAM" id="SSF48024">
    <property type="entry name" value="N-terminal domain of DnaB helicase"/>
    <property type="match status" value="1"/>
</dbReference>
<dbReference type="GO" id="GO:0043139">
    <property type="term" value="F:5'-3' DNA helicase activity"/>
    <property type="evidence" value="ECO:0007669"/>
    <property type="project" value="UniProtKB-EC"/>
</dbReference>
<accession>A0A612ETR8</accession>
<keyword evidence="3" id="KW-0235">DNA replication</keyword>
<dbReference type="PANTHER" id="PTHR30153">
    <property type="entry name" value="REPLICATIVE DNA HELICASE DNAB"/>
    <property type="match status" value="1"/>
</dbReference>
<dbReference type="InterPro" id="IPR007693">
    <property type="entry name" value="DNA_helicase_DnaB-like_N"/>
</dbReference>
<evidence type="ECO:0000256" key="1">
    <source>
        <dbReference type="ARBA" id="ARBA00008428"/>
    </source>
</evidence>
<evidence type="ECO:0000256" key="6">
    <source>
        <dbReference type="ARBA" id="ARBA00022806"/>
    </source>
</evidence>
<sequence length="477" mass="52989">MTDEFMTMPHNTEAEQSVIGGLMLDDDSSERVQKVLAMLKPESFYSRPHRVIFAEMRQMYRDNKPVDGLTLFDALEGKGLAEQVGGFAYLAEIAKNTPSAANIVAYASAVREAAMERYAINRLTEATELLYSRNGMSATQKYEAIQGILTRLADHSKTGSRRGLRSFGEVMDEWVADLEKRFDPSGEQRGMSTGIPSLDRLLAPKGLVKGSLFVIGARPKMGKTTLYGQMAINCAVCEKKPALMFSLEMPGDQVLEKLVGQKSGINTSIFYMPATDDADDQYRGDYDSDFRKAIATAGRLSEIDMLYIDDTPGLSLAHIVSESRRIKREKGCVGMILVDYLTLMTAEKADRNDLAYGMITKGLKNLAKELGCVVVLLTQLNRKLEERGNKRPLPSDSRDTGQIEQDCDYWVGIHREGAFDDSVPPGETELLLRLNRHGNTGTVYCYQSNGAIYDTDQQTAAAERRGREQQMKKKGGF</sequence>
<dbReference type="GO" id="GO:0005524">
    <property type="term" value="F:ATP binding"/>
    <property type="evidence" value="ECO:0007669"/>
    <property type="project" value="UniProtKB-KW"/>
</dbReference>
<evidence type="ECO:0000256" key="11">
    <source>
        <dbReference type="ARBA" id="ARBA00048954"/>
    </source>
</evidence>
<dbReference type="Gene3D" id="1.10.860.10">
    <property type="entry name" value="DNAb Helicase, Chain A"/>
    <property type="match status" value="1"/>
</dbReference>